<comment type="caution">
    <text evidence="1">The sequence shown here is derived from an EMBL/GenBank/DDBJ whole genome shotgun (WGS) entry which is preliminary data.</text>
</comment>
<gene>
    <name evidence="1" type="ORF">TEK04_08310</name>
</gene>
<dbReference type="PANTHER" id="PTHR41260:SF1">
    <property type="entry name" value="PROTEIN ECSC"/>
    <property type="match status" value="1"/>
</dbReference>
<dbReference type="EMBL" id="JBAPLU010000006">
    <property type="protein sequence ID" value="MEI4271724.1"/>
    <property type="molecule type" value="Genomic_DNA"/>
</dbReference>
<name>A0ABU8DS95_9ACTN</name>
<dbReference type="InterPro" id="IPR024787">
    <property type="entry name" value="EcsC"/>
</dbReference>
<organism evidence="1 2">
    <name type="scientific">Klenkia sesuvii</name>
    <dbReference type="NCBI Taxonomy" id="3103137"/>
    <lineage>
        <taxon>Bacteria</taxon>
        <taxon>Bacillati</taxon>
        <taxon>Actinomycetota</taxon>
        <taxon>Actinomycetes</taxon>
        <taxon>Geodermatophilales</taxon>
        <taxon>Geodermatophilaceae</taxon>
        <taxon>Klenkia</taxon>
    </lineage>
</organism>
<accession>A0ABU8DS95</accession>
<evidence type="ECO:0000313" key="1">
    <source>
        <dbReference type="EMBL" id="MEI4271724.1"/>
    </source>
</evidence>
<dbReference type="Pfam" id="PF12787">
    <property type="entry name" value="EcsC"/>
    <property type="match status" value="1"/>
</dbReference>
<proteinExistence type="predicted"/>
<protein>
    <submittedName>
        <fullName evidence="1">EcsC family protein</fullName>
    </submittedName>
</protein>
<keyword evidence="2" id="KW-1185">Reference proteome</keyword>
<dbReference type="RefSeq" id="WP_336403858.1">
    <property type="nucleotide sequence ID" value="NZ_JBAPLU010000006.1"/>
</dbReference>
<sequence length="338" mass="35311">MSDYDARAWAAVEKWREGKLNGTSKSLVPRNVSTRVKQVAHRAHESVDAVPGAAHFEEALEKAFTGISDVASRAAMASVRSGAVVSSFQKAGHDVEDVDDIRALDLDVIDKVRPQLALAYMATATAEGAAAGLAVSGGELAILGGGIVGAGAGAAPGAGMVLGTLAADAVAVLVGANRAVAHVAAYYGYDVRQPEERLIALGVLGLGTAAATGKAAAYLQLNKLVQQLARRATWQQLRKSAVTKVVDQVFLRLGMRLTQRKLGQAVPLLGVVIGAGLNATLMRTVVDDAEHVYRERYLRDKYGLDAVQPAPATTGDTIDIVEIVDAEIVDDLDGRSAP</sequence>
<reference evidence="1 2" key="1">
    <citation type="submission" date="2024-03" db="EMBL/GenBank/DDBJ databases">
        <title>Draft genome sequence of Klenkia sp. LSe6-5.</title>
        <authorList>
            <person name="Duangmal K."/>
            <person name="Chantavorakit T."/>
        </authorList>
    </citation>
    <scope>NUCLEOTIDE SEQUENCE [LARGE SCALE GENOMIC DNA]</scope>
    <source>
        <strain evidence="1 2">LSe6-5</strain>
    </source>
</reference>
<dbReference type="Proteomes" id="UP001361570">
    <property type="component" value="Unassembled WGS sequence"/>
</dbReference>
<evidence type="ECO:0000313" key="2">
    <source>
        <dbReference type="Proteomes" id="UP001361570"/>
    </source>
</evidence>
<dbReference type="PANTHER" id="PTHR41260">
    <property type="entry name" value="PROTEIN ECSC"/>
    <property type="match status" value="1"/>
</dbReference>